<dbReference type="AlphaFoldDB" id="A0AAV7MXK9"/>
<evidence type="ECO:0000313" key="1">
    <source>
        <dbReference type="EMBL" id="KAJ1108510.1"/>
    </source>
</evidence>
<keyword evidence="2" id="KW-1185">Reference proteome</keyword>
<reference evidence="1" key="1">
    <citation type="journal article" date="2022" name="bioRxiv">
        <title>Sequencing and chromosome-scale assembly of the giantPleurodeles waltlgenome.</title>
        <authorList>
            <person name="Brown T."/>
            <person name="Elewa A."/>
            <person name="Iarovenko S."/>
            <person name="Subramanian E."/>
            <person name="Araus A.J."/>
            <person name="Petzold A."/>
            <person name="Susuki M."/>
            <person name="Suzuki K.-i.T."/>
            <person name="Hayashi T."/>
            <person name="Toyoda A."/>
            <person name="Oliveira C."/>
            <person name="Osipova E."/>
            <person name="Leigh N.D."/>
            <person name="Simon A."/>
            <person name="Yun M.H."/>
        </authorList>
    </citation>
    <scope>NUCLEOTIDE SEQUENCE</scope>
    <source>
        <strain evidence="1">20211129_DDA</strain>
        <tissue evidence="1">Liver</tissue>
    </source>
</reference>
<sequence length="178" mass="20276">MTSTLLVEAWRCLERCFDDLPMATTRVLHQDWESVATGYQAGSWECRPGQSPPIGPCSASASCTYGSEVPGEQAKEKEFFYILLRWRGTGEFKKRFSSLKLAKLDFSLLRTELRLEKVESNLVEQAHEQDEQAIQLKSVNGSSIPMLEKVDDIEIRARCNNIQMRSTDKNIHCQELES</sequence>
<name>A0AAV7MXK9_PLEWA</name>
<evidence type="ECO:0000313" key="2">
    <source>
        <dbReference type="Proteomes" id="UP001066276"/>
    </source>
</evidence>
<protein>
    <submittedName>
        <fullName evidence="1">Uncharacterized protein</fullName>
    </submittedName>
</protein>
<gene>
    <name evidence="1" type="ORF">NDU88_005886</name>
</gene>
<organism evidence="1 2">
    <name type="scientific">Pleurodeles waltl</name>
    <name type="common">Iberian ribbed newt</name>
    <dbReference type="NCBI Taxonomy" id="8319"/>
    <lineage>
        <taxon>Eukaryota</taxon>
        <taxon>Metazoa</taxon>
        <taxon>Chordata</taxon>
        <taxon>Craniata</taxon>
        <taxon>Vertebrata</taxon>
        <taxon>Euteleostomi</taxon>
        <taxon>Amphibia</taxon>
        <taxon>Batrachia</taxon>
        <taxon>Caudata</taxon>
        <taxon>Salamandroidea</taxon>
        <taxon>Salamandridae</taxon>
        <taxon>Pleurodelinae</taxon>
        <taxon>Pleurodeles</taxon>
    </lineage>
</organism>
<comment type="caution">
    <text evidence="1">The sequence shown here is derived from an EMBL/GenBank/DDBJ whole genome shotgun (WGS) entry which is preliminary data.</text>
</comment>
<proteinExistence type="predicted"/>
<dbReference type="Proteomes" id="UP001066276">
    <property type="component" value="Chromosome 9"/>
</dbReference>
<accession>A0AAV7MXK9</accession>
<dbReference type="EMBL" id="JANPWB010000013">
    <property type="protein sequence ID" value="KAJ1108510.1"/>
    <property type="molecule type" value="Genomic_DNA"/>
</dbReference>